<gene>
    <name evidence="9" type="ORF">HNQ57_001942</name>
</gene>
<comment type="similarity">
    <text evidence="1 5">Belongs to the peptidase S41A family.</text>
</comment>
<dbReference type="GO" id="GO:0007165">
    <property type="term" value="P:signal transduction"/>
    <property type="evidence" value="ECO:0007669"/>
    <property type="project" value="TreeGrafter"/>
</dbReference>
<evidence type="ECO:0000256" key="6">
    <source>
        <dbReference type="SAM" id="MobiDB-lite"/>
    </source>
</evidence>
<dbReference type="SMART" id="SM00228">
    <property type="entry name" value="PDZ"/>
    <property type="match status" value="1"/>
</dbReference>
<dbReference type="InterPro" id="IPR055210">
    <property type="entry name" value="CtpA/B_N"/>
</dbReference>
<dbReference type="InterPro" id="IPR036034">
    <property type="entry name" value="PDZ_sf"/>
</dbReference>
<dbReference type="PANTHER" id="PTHR32060:SF30">
    <property type="entry name" value="CARBOXY-TERMINAL PROCESSING PROTEASE CTPA"/>
    <property type="match status" value="1"/>
</dbReference>
<keyword evidence="4 5" id="KW-0720">Serine protease</keyword>
<keyword evidence="2 5" id="KW-0645">Protease</keyword>
<feature type="compositionally biased region" description="Basic and acidic residues" evidence="6">
    <location>
        <begin position="397"/>
        <end position="416"/>
    </location>
</feature>
<dbReference type="Pfam" id="PF22694">
    <property type="entry name" value="CtpB_N-like"/>
    <property type="match status" value="1"/>
</dbReference>
<name>A0A840R521_9GAMM</name>
<dbReference type="InterPro" id="IPR029045">
    <property type="entry name" value="ClpP/crotonase-like_dom_sf"/>
</dbReference>
<dbReference type="InterPro" id="IPR005151">
    <property type="entry name" value="Tail-specific_protease"/>
</dbReference>
<dbReference type="AlphaFoldDB" id="A0A840R521"/>
<evidence type="ECO:0000256" key="7">
    <source>
        <dbReference type="SAM" id="SignalP"/>
    </source>
</evidence>
<evidence type="ECO:0000256" key="4">
    <source>
        <dbReference type="ARBA" id="ARBA00022825"/>
    </source>
</evidence>
<protein>
    <submittedName>
        <fullName evidence="9">Carboxyl-terminal processing protease</fullName>
        <ecNumber evidence="9">3.4.21.102</ecNumber>
    </submittedName>
</protein>
<feature type="domain" description="PDZ" evidence="8">
    <location>
        <begin position="98"/>
        <end position="166"/>
    </location>
</feature>
<accession>A0A840R521</accession>
<evidence type="ECO:0000313" key="10">
    <source>
        <dbReference type="Proteomes" id="UP000536640"/>
    </source>
</evidence>
<evidence type="ECO:0000256" key="1">
    <source>
        <dbReference type="ARBA" id="ARBA00009179"/>
    </source>
</evidence>
<dbReference type="NCBIfam" id="TIGR00225">
    <property type="entry name" value="prc"/>
    <property type="match status" value="1"/>
</dbReference>
<dbReference type="Pfam" id="PF17820">
    <property type="entry name" value="PDZ_6"/>
    <property type="match status" value="1"/>
</dbReference>
<dbReference type="SUPFAM" id="SSF52096">
    <property type="entry name" value="ClpP/crotonase"/>
    <property type="match status" value="1"/>
</dbReference>
<reference evidence="9 10" key="1">
    <citation type="submission" date="2020-08" db="EMBL/GenBank/DDBJ databases">
        <title>Genomic Encyclopedia of Type Strains, Phase IV (KMG-IV): sequencing the most valuable type-strain genomes for metagenomic binning, comparative biology and taxonomic classification.</title>
        <authorList>
            <person name="Goeker M."/>
        </authorList>
    </citation>
    <scope>NUCLEOTIDE SEQUENCE [LARGE SCALE GENOMIC DNA]</scope>
    <source>
        <strain evidence="9 10">DSM 25701</strain>
    </source>
</reference>
<dbReference type="GO" id="GO:0006508">
    <property type="term" value="P:proteolysis"/>
    <property type="evidence" value="ECO:0007669"/>
    <property type="project" value="UniProtKB-KW"/>
</dbReference>
<evidence type="ECO:0000313" key="9">
    <source>
        <dbReference type="EMBL" id="MBB5187664.1"/>
    </source>
</evidence>
<dbReference type="PANTHER" id="PTHR32060">
    <property type="entry name" value="TAIL-SPECIFIC PROTEASE"/>
    <property type="match status" value="1"/>
</dbReference>
<feature type="region of interest" description="Disordered" evidence="6">
    <location>
        <begin position="395"/>
        <end position="419"/>
    </location>
</feature>
<evidence type="ECO:0000256" key="5">
    <source>
        <dbReference type="RuleBase" id="RU004404"/>
    </source>
</evidence>
<dbReference type="Gene3D" id="3.90.226.10">
    <property type="entry name" value="2-enoyl-CoA Hydratase, Chain A, domain 1"/>
    <property type="match status" value="1"/>
</dbReference>
<dbReference type="InterPro" id="IPR041489">
    <property type="entry name" value="PDZ_6"/>
</dbReference>
<dbReference type="PROSITE" id="PS50106">
    <property type="entry name" value="PDZ"/>
    <property type="match status" value="1"/>
</dbReference>
<feature type="chain" id="PRO_5032536101" evidence="7">
    <location>
        <begin position="26"/>
        <end position="454"/>
    </location>
</feature>
<feature type="signal peptide" evidence="7">
    <location>
        <begin position="1"/>
        <end position="25"/>
    </location>
</feature>
<dbReference type="Gene3D" id="2.30.42.10">
    <property type="match status" value="1"/>
</dbReference>
<dbReference type="GO" id="GO:0030288">
    <property type="term" value="C:outer membrane-bounded periplasmic space"/>
    <property type="evidence" value="ECO:0007669"/>
    <property type="project" value="TreeGrafter"/>
</dbReference>
<dbReference type="EC" id="3.4.21.102" evidence="9"/>
<dbReference type="CDD" id="cd06782">
    <property type="entry name" value="cpPDZ_CPP-like"/>
    <property type="match status" value="1"/>
</dbReference>
<dbReference type="CDD" id="cd07560">
    <property type="entry name" value="Peptidase_S41_CPP"/>
    <property type="match status" value="1"/>
</dbReference>
<dbReference type="SMART" id="SM00245">
    <property type="entry name" value="TSPc"/>
    <property type="match status" value="1"/>
</dbReference>
<dbReference type="FunFam" id="3.90.226.10:FF:000029">
    <property type="entry name" value="Peptidase, S41 family"/>
    <property type="match status" value="1"/>
</dbReference>
<dbReference type="InterPro" id="IPR001478">
    <property type="entry name" value="PDZ"/>
</dbReference>
<sequence>MPDMFRHTFSALLILMLAAPAAVLASEDNNTEQAEQLAEANSQGQLPLQALRNFADVFNQIRLSYVEEIDDKTLLENAIRGMLSGLDPHSDYLDASSFEDLQNHTTGEFGGLGIEVGMENGFIKVVTPIDDTPAERAGIQPGDLIIQIDNKPIKGMNLQEAVTLMRGPAGSKIVLTILRNGVNAPFDVKLKRDVITVASVRGEMLQPGYGYIRISQFQSRTGQDLKKQLATLKAGREPLKGLILDLRNNPGGLLQASVQVVDEFINDGLIVYTEGRLPNAYSRFMASAKNPADDTPMVVLINGGSASASEIVAGALQDHRRAIIVGTQSFGKGSVQTVLPLSEDSAIKLTTARYYTPSGSSIQAQGIIPDIVVEKARIEAVNAGIQVTEADLAGHLGRGDGAESDGKSRKKEKNDGNELAANDNQLYEALNLLKGLYIMSSAKKALAEAEGVTQ</sequence>
<keyword evidence="3 5" id="KW-0378">Hydrolase</keyword>
<evidence type="ECO:0000256" key="3">
    <source>
        <dbReference type="ARBA" id="ARBA00022801"/>
    </source>
</evidence>
<dbReference type="FunFam" id="2.30.42.10:FF:000063">
    <property type="entry name" value="Peptidase, S41 family"/>
    <property type="match status" value="1"/>
</dbReference>
<dbReference type="RefSeq" id="WP_184462507.1">
    <property type="nucleotide sequence ID" value="NZ_JACHHW010000005.1"/>
</dbReference>
<dbReference type="InterPro" id="IPR004447">
    <property type="entry name" value="Peptidase_S41A"/>
</dbReference>
<dbReference type="GO" id="GO:0004252">
    <property type="term" value="F:serine-type endopeptidase activity"/>
    <property type="evidence" value="ECO:0007669"/>
    <property type="project" value="UniProtKB-EC"/>
</dbReference>
<evidence type="ECO:0000259" key="8">
    <source>
        <dbReference type="PROSITE" id="PS50106"/>
    </source>
</evidence>
<evidence type="ECO:0000256" key="2">
    <source>
        <dbReference type="ARBA" id="ARBA00022670"/>
    </source>
</evidence>
<comment type="caution">
    <text evidence="9">The sequence shown here is derived from an EMBL/GenBank/DDBJ whole genome shotgun (WGS) entry which is preliminary data.</text>
</comment>
<keyword evidence="7" id="KW-0732">Signal</keyword>
<keyword evidence="10" id="KW-1185">Reference proteome</keyword>
<dbReference type="SUPFAM" id="SSF50156">
    <property type="entry name" value="PDZ domain-like"/>
    <property type="match status" value="1"/>
</dbReference>
<organism evidence="9 10">
    <name type="scientific">Zhongshania antarctica</name>
    <dbReference type="NCBI Taxonomy" id="641702"/>
    <lineage>
        <taxon>Bacteria</taxon>
        <taxon>Pseudomonadati</taxon>
        <taxon>Pseudomonadota</taxon>
        <taxon>Gammaproteobacteria</taxon>
        <taxon>Cellvibrionales</taxon>
        <taxon>Spongiibacteraceae</taxon>
        <taxon>Zhongshania</taxon>
    </lineage>
</organism>
<proteinExistence type="inferred from homology"/>
<dbReference type="Proteomes" id="UP000536640">
    <property type="component" value="Unassembled WGS sequence"/>
</dbReference>
<dbReference type="Gene3D" id="3.30.750.44">
    <property type="match status" value="1"/>
</dbReference>
<dbReference type="EMBL" id="JACHHW010000005">
    <property type="protein sequence ID" value="MBB5187664.1"/>
    <property type="molecule type" value="Genomic_DNA"/>
</dbReference>
<dbReference type="Pfam" id="PF03572">
    <property type="entry name" value="Peptidase_S41"/>
    <property type="match status" value="1"/>
</dbReference>